<dbReference type="PANTHER" id="PTHR43143">
    <property type="entry name" value="METALLOPHOSPHOESTERASE, CALCINEURIN SUPERFAMILY"/>
    <property type="match status" value="1"/>
</dbReference>
<dbReference type="InterPro" id="IPR013320">
    <property type="entry name" value="ConA-like_dom_sf"/>
</dbReference>
<dbReference type="AlphaFoldDB" id="A0A7W4ZLH5"/>
<feature type="region of interest" description="Disordered" evidence="1">
    <location>
        <begin position="479"/>
        <end position="498"/>
    </location>
</feature>
<dbReference type="InterPro" id="IPR006311">
    <property type="entry name" value="TAT_signal"/>
</dbReference>
<dbReference type="InterPro" id="IPR051918">
    <property type="entry name" value="STPP_CPPED1"/>
</dbReference>
<keyword evidence="3" id="KW-1185">Reference proteome</keyword>
<dbReference type="Gene3D" id="3.60.21.10">
    <property type="match status" value="1"/>
</dbReference>
<proteinExistence type="predicted"/>
<dbReference type="PROSITE" id="PS51318">
    <property type="entry name" value="TAT"/>
    <property type="match status" value="1"/>
</dbReference>
<evidence type="ECO:0000313" key="2">
    <source>
        <dbReference type="EMBL" id="MBB3074648.1"/>
    </source>
</evidence>
<dbReference type="RefSeq" id="WP_184588261.1">
    <property type="nucleotide sequence ID" value="NZ_BMUP01000001.1"/>
</dbReference>
<dbReference type="Gene3D" id="2.60.120.200">
    <property type="match status" value="1"/>
</dbReference>
<evidence type="ECO:0000256" key="1">
    <source>
        <dbReference type="SAM" id="MobiDB-lite"/>
    </source>
</evidence>
<dbReference type="SUPFAM" id="SSF49899">
    <property type="entry name" value="Concanavalin A-like lectins/glucanases"/>
    <property type="match status" value="1"/>
</dbReference>
<dbReference type="PANTHER" id="PTHR43143:SF5">
    <property type="entry name" value="SECRETED PROTEIN"/>
    <property type="match status" value="1"/>
</dbReference>
<dbReference type="EMBL" id="JACHXE010000001">
    <property type="protein sequence ID" value="MBB3074648.1"/>
    <property type="molecule type" value="Genomic_DNA"/>
</dbReference>
<gene>
    <name evidence="2" type="ORF">FHS41_001117</name>
</gene>
<organism evidence="2 3">
    <name type="scientific">Streptomyces violarus</name>
    <dbReference type="NCBI Taxonomy" id="67380"/>
    <lineage>
        <taxon>Bacteria</taxon>
        <taxon>Bacillati</taxon>
        <taxon>Actinomycetota</taxon>
        <taxon>Actinomycetes</taxon>
        <taxon>Kitasatosporales</taxon>
        <taxon>Streptomycetaceae</taxon>
        <taxon>Streptomyces</taxon>
    </lineage>
</organism>
<name>A0A7W4ZLH5_9ACTN</name>
<protein>
    <recommendedName>
        <fullName evidence="4">Tat pathway signal sequence domain protein</fullName>
    </recommendedName>
</protein>
<dbReference type="InterPro" id="IPR029052">
    <property type="entry name" value="Metallo-depent_PP-like"/>
</dbReference>
<dbReference type="SUPFAM" id="SSF56300">
    <property type="entry name" value="Metallo-dependent phosphatases"/>
    <property type="match status" value="1"/>
</dbReference>
<comment type="caution">
    <text evidence="2">The sequence shown here is derived from an EMBL/GenBank/DDBJ whole genome shotgun (WGS) entry which is preliminary data.</text>
</comment>
<evidence type="ECO:0008006" key="4">
    <source>
        <dbReference type="Google" id="ProtNLM"/>
    </source>
</evidence>
<dbReference type="Proteomes" id="UP000572907">
    <property type="component" value="Unassembled WGS sequence"/>
</dbReference>
<dbReference type="Pfam" id="PF13385">
    <property type="entry name" value="Laminin_G_3"/>
    <property type="match status" value="1"/>
</dbReference>
<reference evidence="2 3" key="1">
    <citation type="submission" date="2020-08" db="EMBL/GenBank/DDBJ databases">
        <title>Genomic Encyclopedia of Type Strains, Phase III (KMG-III): the genomes of soil and plant-associated and newly described type strains.</title>
        <authorList>
            <person name="Whitman W."/>
        </authorList>
    </citation>
    <scope>NUCLEOTIDE SEQUENCE [LARGE SCALE GENOMIC DNA]</scope>
    <source>
        <strain evidence="2 3">CECT 3237</strain>
    </source>
</reference>
<evidence type="ECO:0000313" key="3">
    <source>
        <dbReference type="Proteomes" id="UP000572907"/>
    </source>
</evidence>
<sequence length="611" mass="66909">MCTSHDHDLGEAPQAGAGRRSFLRATALLGATAGAVAALPAATAVAAPSGWRPDPHSRRFTLAVMPDTQYLFDGPSIDKAPVEASLRYLLEHGKEENLVFLSHLGDLTQNGAKEEFAAIGEAFRLLDRRGVGYSVLAGNHDVKSSTTDQRGATPYLDAFGPRRFKGQRTFGGASPDGYNTFHRFTAGGREWMVLALDWRLSPQGHAWAKEVLAKHPKTPVILTTHELVDEDDSLSEYGQQLWDQLVADHDQIFLTLNGHYWPAARATRKNAAGHDVQLHLTNYQNRYFGGAAMIRLYRFDLDRNVIDVETVSPWILGRAKKGLNELERQEMELSGDADRFSVEIDFQQRFSGFAPVPARPARPAAKLLVPGTMAYWRFDKPADGTVDTVRDLSGRGNDLSLVTVGGGALGWSADHHPDQPGHGSLEFQGFKSPLKGAYLRTVDGAPLNSATFEDGYTIEAFYRLPADWDPDHNAWSGLVSRTGTGGAAGKTADDPDEPLATLSLSNDREPQWAMRPLNQQGIATNWAQETPLETWWHLAVVNDGEHSTLYVEGCPVLRNPKAASVGITSVGLPWLLGGYEYGGTIDQIFHGRLGDVRIVSRALPITSFMNH</sequence>
<accession>A0A7W4ZLH5</accession>